<evidence type="ECO:0000313" key="2">
    <source>
        <dbReference type="Proteomes" id="UP001316087"/>
    </source>
</evidence>
<reference evidence="1 2" key="1">
    <citation type="submission" date="2022-03" db="EMBL/GenBank/DDBJ databases">
        <authorList>
            <person name="Jo J.-H."/>
            <person name="Im W.-T."/>
        </authorList>
    </citation>
    <scope>NUCLEOTIDE SEQUENCE [LARGE SCALE GENOMIC DNA]</scope>
    <source>
        <strain evidence="1 2">MA9</strain>
    </source>
</reference>
<name>A0ABS9UBD3_9BACL</name>
<dbReference type="SUPFAM" id="SSF52317">
    <property type="entry name" value="Class I glutamine amidotransferase-like"/>
    <property type="match status" value="1"/>
</dbReference>
<dbReference type="InterPro" id="IPR011697">
    <property type="entry name" value="Peptidase_C26"/>
</dbReference>
<dbReference type="PROSITE" id="PS51273">
    <property type="entry name" value="GATASE_TYPE_1"/>
    <property type="match status" value="1"/>
</dbReference>
<comment type="caution">
    <text evidence="1">The sequence shown here is derived from an EMBL/GenBank/DDBJ whole genome shotgun (WGS) entry which is preliminary data.</text>
</comment>
<evidence type="ECO:0000313" key="1">
    <source>
        <dbReference type="EMBL" id="MCH7321656.1"/>
    </source>
</evidence>
<sequence length="238" mass="26295">MKPVIGLTMYDIDKKLDINNAYLDSVEIAGGIPICLPNASEEHVDALLDRVDGIILIGGEDIDPELFGEEPHQNIGRVVRKRDDSDLLFMKRAFERGMPILGVCRGMQIMNVFFGGTIIQDIPTQIESAIGHKQQSKRGALAHSVEVLTPKMKAIFEDDMFRVNTFHHQSVGMLGEGLVLSGIAKDGIIEAIEHEGHPYCISVQWHPEELAPLGNTHAQRLFKSFVEACKTTVVGGKR</sequence>
<dbReference type="InterPro" id="IPR029062">
    <property type="entry name" value="Class_I_gatase-like"/>
</dbReference>
<dbReference type="Gene3D" id="3.40.50.880">
    <property type="match status" value="1"/>
</dbReference>
<dbReference type="InterPro" id="IPR044668">
    <property type="entry name" value="PuuD-like"/>
</dbReference>
<dbReference type="Proteomes" id="UP001316087">
    <property type="component" value="Unassembled WGS sequence"/>
</dbReference>
<dbReference type="RefSeq" id="WP_241368716.1">
    <property type="nucleotide sequence ID" value="NZ_JAKZFC010000002.1"/>
</dbReference>
<organism evidence="1 2">
    <name type="scientific">Solibacillus palustris</name>
    <dbReference type="NCBI Taxonomy" id="2908203"/>
    <lineage>
        <taxon>Bacteria</taxon>
        <taxon>Bacillati</taxon>
        <taxon>Bacillota</taxon>
        <taxon>Bacilli</taxon>
        <taxon>Bacillales</taxon>
        <taxon>Caryophanaceae</taxon>
        <taxon>Solibacillus</taxon>
    </lineage>
</organism>
<proteinExistence type="predicted"/>
<dbReference type="EMBL" id="JAKZFC010000002">
    <property type="protein sequence ID" value="MCH7321656.1"/>
    <property type="molecule type" value="Genomic_DNA"/>
</dbReference>
<keyword evidence="2" id="KW-1185">Reference proteome</keyword>
<dbReference type="PANTHER" id="PTHR43235">
    <property type="entry name" value="GLUTAMINE AMIDOTRANSFERASE PB2B2.05-RELATED"/>
    <property type="match status" value="1"/>
</dbReference>
<keyword evidence="1" id="KW-0378">Hydrolase</keyword>
<gene>
    <name evidence="1" type="ORF">LZ480_07095</name>
</gene>
<dbReference type="PANTHER" id="PTHR43235:SF1">
    <property type="entry name" value="GLUTAMINE AMIDOTRANSFERASE PB2B2.05-RELATED"/>
    <property type="match status" value="1"/>
</dbReference>
<dbReference type="Pfam" id="PF07722">
    <property type="entry name" value="Peptidase_C26"/>
    <property type="match status" value="1"/>
</dbReference>
<protein>
    <submittedName>
        <fullName evidence="1">Gamma-glutamyl-gamma-aminobutyrate hydrolase family protein</fullName>
    </submittedName>
</protein>
<dbReference type="CDD" id="cd01745">
    <property type="entry name" value="GATase1_2"/>
    <property type="match status" value="1"/>
</dbReference>
<accession>A0ABS9UBD3</accession>
<dbReference type="GO" id="GO:0016787">
    <property type="term" value="F:hydrolase activity"/>
    <property type="evidence" value="ECO:0007669"/>
    <property type="project" value="UniProtKB-KW"/>
</dbReference>